<dbReference type="Proteomes" id="UP001157502">
    <property type="component" value="Chromosome 20"/>
</dbReference>
<dbReference type="EMBL" id="CM055747">
    <property type="protein sequence ID" value="KAJ7996116.1"/>
    <property type="molecule type" value="Genomic_DNA"/>
</dbReference>
<evidence type="ECO:0000313" key="2">
    <source>
        <dbReference type="Proteomes" id="UP001157502"/>
    </source>
</evidence>
<reference evidence="1" key="1">
    <citation type="submission" date="2021-05" db="EMBL/GenBank/DDBJ databases">
        <authorList>
            <person name="Pan Q."/>
            <person name="Jouanno E."/>
            <person name="Zahm M."/>
            <person name="Klopp C."/>
            <person name="Cabau C."/>
            <person name="Louis A."/>
            <person name="Berthelot C."/>
            <person name="Parey E."/>
            <person name="Roest Crollius H."/>
            <person name="Montfort J."/>
            <person name="Robinson-Rechavi M."/>
            <person name="Bouchez O."/>
            <person name="Lampietro C."/>
            <person name="Lopez Roques C."/>
            <person name="Donnadieu C."/>
            <person name="Postlethwait J."/>
            <person name="Bobe J."/>
            <person name="Dillon D."/>
            <person name="Chandos A."/>
            <person name="von Hippel F."/>
            <person name="Guiguen Y."/>
        </authorList>
    </citation>
    <scope>NUCLEOTIDE SEQUENCE</scope>
    <source>
        <strain evidence="1">YG-Jan2019</strain>
    </source>
</reference>
<evidence type="ECO:0000313" key="1">
    <source>
        <dbReference type="EMBL" id="KAJ7996116.1"/>
    </source>
</evidence>
<comment type="caution">
    <text evidence="1">The sequence shown here is derived from an EMBL/GenBank/DDBJ whole genome shotgun (WGS) entry which is preliminary data.</text>
</comment>
<sequence>MRDGGLERRTKDDEVRVRCLIPAHETPLLTHPTEFFALNGRCTAVLHSIPQWPTHSSSSLASFMFL</sequence>
<protein>
    <submittedName>
        <fullName evidence="1">Uncharacterized protein</fullName>
    </submittedName>
</protein>
<name>A0ACC2FXN2_DALPE</name>
<accession>A0ACC2FXN2</accession>
<organism evidence="1 2">
    <name type="scientific">Dallia pectoralis</name>
    <name type="common">Alaska blackfish</name>
    <dbReference type="NCBI Taxonomy" id="75939"/>
    <lineage>
        <taxon>Eukaryota</taxon>
        <taxon>Metazoa</taxon>
        <taxon>Chordata</taxon>
        <taxon>Craniata</taxon>
        <taxon>Vertebrata</taxon>
        <taxon>Euteleostomi</taxon>
        <taxon>Actinopterygii</taxon>
        <taxon>Neopterygii</taxon>
        <taxon>Teleostei</taxon>
        <taxon>Protacanthopterygii</taxon>
        <taxon>Esociformes</taxon>
        <taxon>Umbridae</taxon>
        <taxon>Dallia</taxon>
    </lineage>
</organism>
<gene>
    <name evidence="1" type="ORF">DPEC_G00233740</name>
</gene>
<keyword evidence="2" id="KW-1185">Reference proteome</keyword>
<proteinExistence type="predicted"/>